<evidence type="ECO:0000256" key="3">
    <source>
        <dbReference type="ARBA" id="ARBA00022692"/>
    </source>
</evidence>
<proteinExistence type="predicted"/>
<keyword evidence="4 6" id="KW-1133">Transmembrane helix</keyword>
<evidence type="ECO:0000259" key="7">
    <source>
        <dbReference type="Pfam" id="PF01061"/>
    </source>
</evidence>
<evidence type="ECO:0000256" key="4">
    <source>
        <dbReference type="ARBA" id="ARBA00022989"/>
    </source>
</evidence>
<keyword evidence="9" id="KW-1185">Reference proteome</keyword>
<evidence type="ECO:0000313" key="8">
    <source>
        <dbReference type="EMBL" id="VDN30350.1"/>
    </source>
</evidence>
<accession>A0A3P7MUA0</accession>
<dbReference type="InterPro" id="IPR050352">
    <property type="entry name" value="ABCG_transporters"/>
</dbReference>
<reference evidence="8 9" key="1">
    <citation type="submission" date="2018-11" db="EMBL/GenBank/DDBJ databases">
        <authorList>
            <consortium name="Pathogen Informatics"/>
        </authorList>
    </citation>
    <scope>NUCLEOTIDE SEQUENCE [LARGE SCALE GENOMIC DNA]</scope>
</reference>
<evidence type="ECO:0000256" key="5">
    <source>
        <dbReference type="ARBA" id="ARBA00023136"/>
    </source>
</evidence>
<feature type="transmembrane region" description="Helical" evidence="6">
    <location>
        <begin position="46"/>
        <end position="65"/>
    </location>
</feature>
<dbReference type="GO" id="GO:0005886">
    <property type="term" value="C:plasma membrane"/>
    <property type="evidence" value="ECO:0007669"/>
    <property type="project" value="TreeGrafter"/>
</dbReference>
<dbReference type="Pfam" id="PF01061">
    <property type="entry name" value="ABC2_membrane"/>
    <property type="match status" value="1"/>
</dbReference>
<evidence type="ECO:0000256" key="1">
    <source>
        <dbReference type="ARBA" id="ARBA00004141"/>
    </source>
</evidence>
<dbReference type="GO" id="GO:0140359">
    <property type="term" value="F:ABC-type transporter activity"/>
    <property type="evidence" value="ECO:0007669"/>
    <property type="project" value="InterPro"/>
</dbReference>
<dbReference type="InterPro" id="IPR013525">
    <property type="entry name" value="ABC2_TM"/>
</dbReference>
<feature type="domain" description="ABC-2 type transporter transmembrane" evidence="7">
    <location>
        <begin position="4"/>
        <end position="190"/>
    </location>
</feature>
<feature type="transmembrane region" description="Helical" evidence="6">
    <location>
        <begin position="91"/>
        <end position="113"/>
    </location>
</feature>
<keyword evidence="5 6" id="KW-0472">Membrane</keyword>
<organism evidence="8 9">
    <name type="scientific">Gongylonema pulchrum</name>
    <dbReference type="NCBI Taxonomy" id="637853"/>
    <lineage>
        <taxon>Eukaryota</taxon>
        <taxon>Metazoa</taxon>
        <taxon>Ecdysozoa</taxon>
        <taxon>Nematoda</taxon>
        <taxon>Chromadorea</taxon>
        <taxon>Rhabditida</taxon>
        <taxon>Spirurina</taxon>
        <taxon>Spiruromorpha</taxon>
        <taxon>Spiruroidea</taxon>
        <taxon>Gongylonematidae</taxon>
        <taxon>Gongylonema</taxon>
    </lineage>
</organism>
<name>A0A3P7MUA0_9BILA</name>
<feature type="transmembrane region" description="Helical" evidence="6">
    <location>
        <begin position="120"/>
        <end position="143"/>
    </location>
</feature>
<keyword evidence="3 6" id="KW-0812">Transmembrane</keyword>
<feature type="transmembrane region" description="Helical" evidence="6">
    <location>
        <begin position="15"/>
        <end position="34"/>
    </location>
</feature>
<comment type="subcellular location">
    <subcellularLocation>
        <location evidence="1">Membrane</location>
        <topology evidence="1">Multi-pass membrane protein</topology>
    </subcellularLocation>
</comment>
<evidence type="ECO:0000256" key="2">
    <source>
        <dbReference type="ARBA" id="ARBA00022448"/>
    </source>
</evidence>
<sequence>MIDNVRNPSLLRAKFIQKVFMGFFLGTLYLRTNMDQDGVINIKGALFYYISELTYSTVFGIQTFLPADFPLLVREYHDGIYPVACYYIAKVFSYLPIFTVDGICMVCISYYMIGLYPAPATFLTTVATCILIEWSAASIGIMLSSVSPSYAIAVSVSGPLLTVFSITGGLYTNIRMIPESVRWVFSYLPIFTVDGICMVCISYYMIGLYPAPATFLTTVATCILIEWSAASIGIMLSSISTHLKYSSSNKSSVHLQVSPSYAIAVSVSGPLLTVFSITGGLYTNIRMIPESVRWVQYFSWYIPASSCESSGEAVIGNLYFEDRNQYFNMGAMLFYVICVFLIGYIGLVVRVLLSR</sequence>
<evidence type="ECO:0000313" key="9">
    <source>
        <dbReference type="Proteomes" id="UP000271098"/>
    </source>
</evidence>
<feature type="transmembrane region" description="Helical" evidence="6">
    <location>
        <begin position="149"/>
        <end position="171"/>
    </location>
</feature>
<protein>
    <recommendedName>
        <fullName evidence="7">ABC-2 type transporter transmembrane domain-containing protein</fullName>
    </recommendedName>
</protein>
<dbReference type="AlphaFoldDB" id="A0A3P7MUA0"/>
<feature type="transmembrane region" description="Helical" evidence="6">
    <location>
        <begin position="260"/>
        <end position="282"/>
    </location>
</feature>
<dbReference type="OrthoDB" id="66620at2759"/>
<gene>
    <name evidence="8" type="ORF">GPUH_LOCUS17731</name>
</gene>
<dbReference type="PANTHER" id="PTHR48041:SF131">
    <property type="entry name" value="ABC TRANSPORTER DOMAIN-CONTAINING PROTEIN"/>
    <property type="match status" value="1"/>
</dbReference>
<feature type="transmembrane region" description="Helical" evidence="6">
    <location>
        <begin position="218"/>
        <end position="239"/>
    </location>
</feature>
<dbReference type="EMBL" id="UYRT01085611">
    <property type="protein sequence ID" value="VDN30350.1"/>
    <property type="molecule type" value="Genomic_DNA"/>
</dbReference>
<evidence type="ECO:0000256" key="6">
    <source>
        <dbReference type="SAM" id="Phobius"/>
    </source>
</evidence>
<dbReference type="Proteomes" id="UP000271098">
    <property type="component" value="Unassembled WGS sequence"/>
</dbReference>
<feature type="transmembrane region" description="Helical" evidence="6">
    <location>
        <begin position="332"/>
        <end position="353"/>
    </location>
</feature>
<keyword evidence="2" id="KW-0813">Transport</keyword>
<dbReference type="PANTHER" id="PTHR48041">
    <property type="entry name" value="ABC TRANSPORTER G FAMILY MEMBER 28"/>
    <property type="match status" value="1"/>
</dbReference>
<feature type="transmembrane region" description="Helical" evidence="6">
    <location>
        <begin position="183"/>
        <end position="206"/>
    </location>
</feature>